<evidence type="ECO:0008006" key="3">
    <source>
        <dbReference type="Google" id="ProtNLM"/>
    </source>
</evidence>
<dbReference type="RefSeq" id="WP_010264169.1">
    <property type="nucleotide sequence ID" value="NZ_JAVRET010000024.1"/>
</dbReference>
<proteinExistence type="predicted"/>
<protein>
    <recommendedName>
        <fullName evidence="3">CHY-type domain-containing protein</fullName>
    </recommendedName>
</protein>
<organism evidence="1 2">
    <name type="scientific">Streptomyces evansiae</name>
    <dbReference type="NCBI Taxonomy" id="3075535"/>
    <lineage>
        <taxon>Bacteria</taxon>
        <taxon>Bacillati</taxon>
        <taxon>Actinomycetota</taxon>
        <taxon>Actinomycetes</taxon>
        <taxon>Kitasatosporales</taxon>
        <taxon>Streptomycetaceae</taxon>
        <taxon>Streptomyces</taxon>
    </lineage>
</organism>
<keyword evidence="2" id="KW-1185">Reference proteome</keyword>
<accession>A0ABU2QZR0</accession>
<evidence type="ECO:0000313" key="2">
    <source>
        <dbReference type="Proteomes" id="UP001183610"/>
    </source>
</evidence>
<name>A0ABU2QZR0_9ACTN</name>
<evidence type="ECO:0000313" key="1">
    <source>
        <dbReference type="EMBL" id="MDT0409926.1"/>
    </source>
</evidence>
<dbReference type="Proteomes" id="UP001183610">
    <property type="component" value="Unassembled WGS sequence"/>
</dbReference>
<sequence>MEACRNAAHRANYSAFNGYHRTPSPYSQVRCHTCGAVWRTKAAYVNELPDSPPLRACRACARAADTACRICHQAYCGNCLTDHHHEGYGSPATG</sequence>
<gene>
    <name evidence="1" type="ORF">RM698_12795</name>
</gene>
<reference evidence="2" key="1">
    <citation type="submission" date="2023-07" db="EMBL/GenBank/DDBJ databases">
        <title>30 novel species of actinomycetes from the DSMZ collection.</title>
        <authorList>
            <person name="Nouioui I."/>
        </authorList>
    </citation>
    <scope>NUCLEOTIDE SEQUENCE [LARGE SCALE GENOMIC DNA]</scope>
    <source>
        <strain evidence="2">DSM 41979</strain>
    </source>
</reference>
<comment type="caution">
    <text evidence="1">The sequence shown here is derived from an EMBL/GenBank/DDBJ whole genome shotgun (WGS) entry which is preliminary data.</text>
</comment>
<dbReference type="EMBL" id="JAVRET010000024">
    <property type="protein sequence ID" value="MDT0409926.1"/>
    <property type="molecule type" value="Genomic_DNA"/>
</dbReference>